<keyword evidence="4" id="KW-1185">Reference proteome</keyword>
<sequence length="74" mass="8084">MCKLWMLLVAGIALAGLPLSTIPCSAAPIGPSALVGAAGQALSSARMTIGRPRALEKKRRIKHERMRQERKQRY</sequence>
<feature type="chain" id="PRO_5045570937" evidence="2">
    <location>
        <begin position="27"/>
        <end position="74"/>
    </location>
</feature>
<dbReference type="Proteomes" id="UP001480955">
    <property type="component" value="Unassembled WGS sequence"/>
</dbReference>
<organism evidence="3 4">
    <name type="scientific">Methylorubrum podarium</name>
    <dbReference type="NCBI Taxonomy" id="200476"/>
    <lineage>
        <taxon>Bacteria</taxon>
        <taxon>Pseudomonadati</taxon>
        <taxon>Pseudomonadota</taxon>
        <taxon>Alphaproteobacteria</taxon>
        <taxon>Hyphomicrobiales</taxon>
        <taxon>Methylobacteriaceae</taxon>
        <taxon>Methylorubrum</taxon>
    </lineage>
</organism>
<keyword evidence="2" id="KW-0732">Signal</keyword>
<reference evidence="3 4" key="1">
    <citation type="submission" date="2024-06" db="EMBL/GenBank/DDBJ databases">
        <authorList>
            <person name="Campbell A.G."/>
        </authorList>
    </citation>
    <scope>NUCLEOTIDE SEQUENCE [LARGE SCALE GENOMIC DNA]</scope>
    <source>
        <strain evidence="3 4">EM12</strain>
    </source>
</reference>
<accession>A0ABV1QT05</accession>
<gene>
    <name evidence="3" type="ORF">ABS772_21360</name>
</gene>
<evidence type="ECO:0000313" key="4">
    <source>
        <dbReference type="Proteomes" id="UP001480955"/>
    </source>
</evidence>
<feature type="compositionally biased region" description="Basic residues" evidence="1">
    <location>
        <begin position="56"/>
        <end position="65"/>
    </location>
</feature>
<feature type="signal peptide" evidence="2">
    <location>
        <begin position="1"/>
        <end position="26"/>
    </location>
</feature>
<evidence type="ECO:0000256" key="1">
    <source>
        <dbReference type="SAM" id="MobiDB-lite"/>
    </source>
</evidence>
<feature type="region of interest" description="Disordered" evidence="1">
    <location>
        <begin position="53"/>
        <end position="74"/>
    </location>
</feature>
<dbReference type="EMBL" id="JBELQE010000110">
    <property type="protein sequence ID" value="MER2252476.1"/>
    <property type="molecule type" value="Genomic_DNA"/>
</dbReference>
<protein>
    <submittedName>
        <fullName evidence="3">Uncharacterized protein</fullName>
    </submittedName>
</protein>
<comment type="caution">
    <text evidence="3">The sequence shown here is derived from an EMBL/GenBank/DDBJ whole genome shotgun (WGS) entry which is preliminary data.</text>
</comment>
<dbReference type="RefSeq" id="WP_350396765.1">
    <property type="nucleotide sequence ID" value="NZ_JBELQE010000110.1"/>
</dbReference>
<name>A0ABV1QT05_9HYPH</name>
<evidence type="ECO:0000313" key="3">
    <source>
        <dbReference type="EMBL" id="MER2252476.1"/>
    </source>
</evidence>
<proteinExistence type="predicted"/>
<evidence type="ECO:0000256" key="2">
    <source>
        <dbReference type="SAM" id="SignalP"/>
    </source>
</evidence>